<evidence type="ECO:0000256" key="1">
    <source>
        <dbReference type="ARBA" id="ARBA00022664"/>
    </source>
</evidence>
<evidence type="ECO:0000313" key="5">
    <source>
        <dbReference type="Proteomes" id="UP000226192"/>
    </source>
</evidence>
<dbReference type="PROSITE" id="PS51025">
    <property type="entry name" value="PWI"/>
    <property type="match status" value="1"/>
</dbReference>
<dbReference type="InterPro" id="IPR002483">
    <property type="entry name" value="PWI_dom"/>
</dbReference>
<dbReference type="SMART" id="SM00311">
    <property type="entry name" value="PWI"/>
    <property type="match status" value="1"/>
</dbReference>
<feature type="compositionally biased region" description="Basic and acidic residues" evidence="2">
    <location>
        <begin position="117"/>
        <end position="162"/>
    </location>
</feature>
<dbReference type="InterPro" id="IPR036483">
    <property type="entry name" value="PWI_dom_sf"/>
</dbReference>
<feature type="compositionally biased region" description="Basic and acidic residues" evidence="2">
    <location>
        <begin position="221"/>
        <end position="240"/>
    </location>
</feature>
<reference evidence="4 5" key="1">
    <citation type="submission" date="2017-06" db="EMBL/GenBank/DDBJ databases">
        <title>Ant-infecting Ophiocordyceps genomes reveal a high diversity of potential behavioral manipulation genes and a possible major role for enterotoxins.</title>
        <authorList>
            <person name="De Bekker C."/>
            <person name="Evans H.C."/>
            <person name="Brachmann A."/>
            <person name="Hughes D.P."/>
        </authorList>
    </citation>
    <scope>NUCLEOTIDE SEQUENCE [LARGE SCALE GENOMIC DNA]</scope>
    <source>
        <strain evidence="4 5">Map64</strain>
    </source>
</reference>
<accession>A0A2C5XA93</accession>
<dbReference type="Proteomes" id="UP000226192">
    <property type="component" value="Unassembled WGS sequence"/>
</dbReference>
<evidence type="ECO:0000256" key="2">
    <source>
        <dbReference type="SAM" id="MobiDB-lite"/>
    </source>
</evidence>
<evidence type="ECO:0000313" key="4">
    <source>
        <dbReference type="EMBL" id="PHH64189.1"/>
    </source>
</evidence>
<proteinExistence type="predicted"/>
<dbReference type="Pfam" id="PF01480">
    <property type="entry name" value="PWI"/>
    <property type="match status" value="1"/>
</dbReference>
<protein>
    <recommendedName>
        <fullName evidence="3">PWI domain-containing protein</fullName>
    </recommendedName>
</protein>
<keyword evidence="1" id="KW-0507">mRNA processing</keyword>
<feature type="compositionally biased region" description="Basic residues" evidence="2">
    <location>
        <begin position="312"/>
        <end position="330"/>
    </location>
</feature>
<feature type="compositionally biased region" description="Low complexity" evidence="2">
    <location>
        <begin position="285"/>
        <end position="296"/>
    </location>
</feature>
<dbReference type="SUPFAM" id="SSF101233">
    <property type="entry name" value="PWI domain"/>
    <property type="match status" value="1"/>
</dbReference>
<dbReference type="GO" id="GO:0048024">
    <property type="term" value="P:regulation of mRNA splicing, via spliceosome"/>
    <property type="evidence" value="ECO:0007669"/>
    <property type="project" value="TreeGrafter"/>
</dbReference>
<feature type="compositionally biased region" description="Basic and acidic residues" evidence="2">
    <location>
        <begin position="415"/>
        <end position="427"/>
    </location>
</feature>
<feature type="compositionally biased region" description="Basic residues" evidence="2">
    <location>
        <begin position="246"/>
        <end position="257"/>
    </location>
</feature>
<dbReference type="Gene3D" id="1.20.1390.10">
    <property type="entry name" value="PWI domain"/>
    <property type="match status" value="1"/>
</dbReference>
<dbReference type="AlphaFoldDB" id="A0A2C5XA93"/>
<sequence>MASKVDARLLKSTKFPPEFNKKVSMDKVQVGVVKQWIVKKTSEILGGEDDVVTELILNLLGKSGNPDIKSLQIQLTGFLDKDAASFCQELWALLLSAQDSRSGVPKELLEARKRELMQQEKNDATRATPRREREAPEPVRKEREVPPPPREEERSDWRHGADSWRAPPRRGDRAFGPRGRHGSGRGGQRLSPPGFRAHDSYIPQSRWGREQAPRRGRHRSRSENSRSRSRSHDKDRDSRHSASLQMRRRQSPMRRPRSGSPYRDQERDRRRRNDNRDRFRRRARSPSSSPERALPPVKRRRRSPSPSSPPSRSRRFSVSKSRSRSRHGRRSPSAGSLRDSSRSHRGDSPNNSRRRRRYSSSSVESAHGHRRTSSHMSQGIESAGDKSFGSRKDKNARRHNSSSHGSSPEPVGGKAADELEDVPRADSAKASASGANDDEETKQVLRRRSLLREKLLREKLLQMRSIHHSGALTGSRD</sequence>
<dbReference type="OrthoDB" id="163257at2759"/>
<dbReference type="PANTHER" id="PTHR23148:SF0">
    <property type="entry name" value="SERINE_ARGININE REPETITIVE MATRIX PROTEIN 1"/>
    <property type="match status" value="1"/>
</dbReference>
<feature type="domain" description="PWI" evidence="3">
    <location>
        <begin position="12"/>
        <end position="111"/>
    </location>
</feature>
<dbReference type="GO" id="GO:0003723">
    <property type="term" value="F:RNA binding"/>
    <property type="evidence" value="ECO:0007669"/>
    <property type="project" value="TreeGrafter"/>
</dbReference>
<evidence type="ECO:0000259" key="3">
    <source>
        <dbReference type="PROSITE" id="PS51025"/>
    </source>
</evidence>
<organism evidence="4 5">
    <name type="scientific">Ophiocordyceps australis</name>
    <dbReference type="NCBI Taxonomy" id="1399860"/>
    <lineage>
        <taxon>Eukaryota</taxon>
        <taxon>Fungi</taxon>
        <taxon>Dikarya</taxon>
        <taxon>Ascomycota</taxon>
        <taxon>Pezizomycotina</taxon>
        <taxon>Sordariomycetes</taxon>
        <taxon>Hypocreomycetidae</taxon>
        <taxon>Hypocreales</taxon>
        <taxon>Ophiocordycipitaceae</taxon>
        <taxon>Ophiocordyceps</taxon>
    </lineage>
</organism>
<gene>
    <name evidence="4" type="ORF">CDD81_4936</name>
</gene>
<dbReference type="GO" id="GO:0006397">
    <property type="term" value="P:mRNA processing"/>
    <property type="evidence" value="ECO:0007669"/>
    <property type="project" value="UniProtKB-KW"/>
</dbReference>
<dbReference type="InterPro" id="IPR052225">
    <property type="entry name" value="Ser/Arg_repetitive_matrix"/>
</dbReference>
<dbReference type="PANTHER" id="PTHR23148">
    <property type="entry name" value="SERINE/ARGININE REGULATED NUCLEAR MATRIX PROTEIN"/>
    <property type="match status" value="1"/>
</dbReference>
<dbReference type="GO" id="GO:0005681">
    <property type="term" value="C:spliceosomal complex"/>
    <property type="evidence" value="ECO:0007669"/>
    <property type="project" value="TreeGrafter"/>
</dbReference>
<feature type="compositionally biased region" description="Basic residues" evidence="2">
    <location>
        <begin position="269"/>
        <end position="284"/>
    </location>
</feature>
<dbReference type="EMBL" id="NJET01000035">
    <property type="protein sequence ID" value="PHH64189.1"/>
    <property type="molecule type" value="Genomic_DNA"/>
</dbReference>
<comment type="caution">
    <text evidence="4">The sequence shown here is derived from an EMBL/GenBank/DDBJ whole genome shotgun (WGS) entry which is preliminary data.</text>
</comment>
<keyword evidence="5" id="KW-1185">Reference proteome</keyword>
<feature type="region of interest" description="Disordered" evidence="2">
    <location>
        <begin position="117"/>
        <end position="445"/>
    </location>
</feature>
<dbReference type="STRING" id="1399860.A0A2C5XA93"/>
<name>A0A2C5XA93_9HYPO</name>